<dbReference type="Proteomes" id="UP000605099">
    <property type="component" value="Unassembled WGS sequence"/>
</dbReference>
<comment type="similarity">
    <text evidence="1 4">Belongs to the MsrB Met sulfoxide reductase family.</text>
</comment>
<sequence length="132" mass="14629">MTEKLNLTDAEWREKLSPEQYHVLREGGTERAFTGKYEKNKAEGMYYCAGCGAPLFSSDTKYNSGSGWPSYTAPVEGEAVDEHRDMSHGMIRTEVTCAKCEGHLGHVFPDGPGPTGLRYCINSASLEFKPEE</sequence>
<dbReference type="PANTHER" id="PTHR10173:SF52">
    <property type="entry name" value="METHIONINE-R-SULFOXIDE REDUCTASE B1"/>
    <property type="match status" value="1"/>
</dbReference>
<evidence type="ECO:0000256" key="2">
    <source>
        <dbReference type="ARBA" id="ARBA00023002"/>
    </source>
</evidence>
<dbReference type="HAMAP" id="MF_01400">
    <property type="entry name" value="MsrB"/>
    <property type="match status" value="1"/>
</dbReference>
<keyword evidence="4" id="KW-0479">Metal-binding</keyword>
<proteinExistence type="inferred from homology"/>
<feature type="binding site" evidence="4">
    <location>
        <position position="100"/>
    </location>
    <ligand>
        <name>Zn(2+)</name>
        <dbReference type="ChEBI" id="CHEBI:29105"/>
    </ligand>
</feature>
<dbReference type="Gene3D" id="2.170.150.20">
    <property type="entry name" value="Peptide methionine sulfoxide reductase"/>
    <property type="match status" value="1"/>
</dbReference>
<evidence type="ECO:0000259" key="5">
    <source>
        <dbReference type="PROSITE" id="PS51790"/>
    </source>
</evidence>
<accession>A0ABQ2JU64</accession>
<dbReference type="EMBL" id="BMLK01000017">
    <property type="protein sequence ID" value="GGN56107.1"/>
    <property type="molecule type" value="Genomic_DNA"/>
</dbReference>
<dbReference type="InterPro" id="IPR011057">
    <property type="entry name" value="Mss4-like_sf"/>
</dbReference>
<dbReference type="NCBIfam" id="TIGR00357">
    <property type="entry name" value="peptide-methionine (R)-S-oxide reductase MsrB"/>
    <property type="match status" value="1"/>
</dbReference>
<dbReference type="Pfam" id="PF01641">
    <property type="entry name" value="SelR"/>
    <property type="match status" value="1"/>
</dbReference>
<dbReference type="RefSeq" id="WP_188821369.1">
    <property type="nucleotide sequence ID" value="NZ_BMLK01000017.1"/>
</dbReference>
<evidence type="ECO:0000256" key="4">
    <source>
        <dbReference type="HAMAP-Rule" id="MF_01400"/>
    </source>
</evidence>
<keyword evidence="2 4" id="KW-0560">Oxidoreductase</keyword>
<evidence type="ECO:0000313" key="6">
    <source>
        <dbReference type="EMBL" id="GGN56107.1"/>
    </source>
</evidence>
<protein>
    <recommendedName>
        <fullName evidence="4">Peptide methionine sulfoxide reductase MsrB</fullName>
        <ecNumber evidence="4">1.8.4.12</ecNumber>
    </recommendedName>
    <alternativeName>
        <fullName evidence="4">Peptide-methionine (R)-S-oxide reductase</fullName>
    </alternativeName>
</protein>
<reference evidence="7" key="1">
    <citation type="journal article" date="2019" name="Int. J. Syst. Evol. Microbiol.">
        <title>The Global Catalogue of Microorganisms (GCM) 10K type strain sequencing project: providing services to taxonomists for standard genome sequencing and annotation.</title>
        <authorList>
            <consortium name="The Broad Institute Genomics Platform"/>
            <consortium name="The Broad Institute Genome Sequencing Center for Infectious Disease"/>
            <person name="Wu L."/>
            <person name="Ma J."/>
        </authorList>
    </citation>
    <scope>NUCLEOTIDE SEQUENCE [LARGE SCALE GENOMIC DNA]</scope>
    <source>
        <strain evidence="7">CGMCC 1.6784</strain>
    </source>
</reference>
<feature type="domain" description="MsrB" evidence="5">
    <location>
        <begin position="9"/>
        <end position="131"/>
    </location>
</feature>
<dbReference type="EC" id="1.8.4.12" evidence="4"/>
<dbReference type="PROSITE" id="PS51790">
    <property type="entry name" value="MSRB"/>
    <property type="match status" value="1"/>
</dbReference>
<comment type="cofactor">
    <cofactor evidence="4">
        <name>Zn(2+)</name>
        <dbReference type="ChEBI" id="CHEBI:29105"/>
    </cofactor>
    <text evidence="4">Binds 1 zinc ion per subunit. The zinc ion is important for the structural integrity of the protein.</text>
</comment>
<keyword evidence="4" id="KW-0862">Zinc</keyword>
<feature type="binding site" evidence="4">
    <location>
        <position position="48"/>
    </location>
    <ligand>
        <name>Zn(2+)</name>
        <dbReference type="ChEBI" id="CHEBI:29105"/>
    </ligand>
</feature>
<feature type="binding site" evidence="4">
    <location>
        <position position="51"/>
    </location>
    <ligand>
        <name>Zn(2+)</name>
        <dbReference type="ChEBI" id="CHEBI:29105"/>
    </ligand>
</feature>
<dbReference type="InterPro" id="IPR002579">
    <property type="entry name" value="Met_Sox_Rdtase_MsrB_dom"/>
</dbReference>
<feature type="active site" description="Nucleophile" evidence="4">
    <location>
        <position position="120"/>
    </location>
</feature>
<dbReference type="PANTHER" id="PTHR10173">
    <property type="entry name" value="METHIONINE SULFOXIDE REDUCTASE"/>
    <property type="match status" value="1"/>
</dbReference>
<organism evidence="6 7">
    <name type="scientific">Novosphingobium indicum</name>
    <dbReference type="NCBI Taxonomy" id="462949"/>
    <lineage>
        <taxon>Bacteria</taxon>
        <taxon>Pseudomonadati</taxon>
        <taxon>Pseudomonadota</taxon>
        <taxon>Alphaproteobacteria</taxon>
        <taxon>Sphingomonadales</taxon>
        <taxon>Sphingomonadaceae</taxon>
        <taxon>Novosphingobium</taxon>
    </lineage>
</organism>
<evidence type="ECO:0000256" key="3">
    <source>
        <dbReference type="ARBA" id="ARBA00048488"/>
    </source>
</evidence>
<gene>
    <name evidence="4 6" type="primary">msrB</name>
    <name evidence="6" type="ORF">GCM10011349_33480</name>
</gene>
<evidence type="ECO:0000256" key="1">
    <source>
        <dbReference type="ARBA" id="ARBA00007174"/>
    </source>
</evidence>
<comment type="caution">
    <text evidence="6">The sequence shown here is derived from an EMBL/GenBank/DDBJ whole genome shotgun (WGS) entry which is preliminary data.</text>
</comment>
<keyword evidence="7" id="KW-1185">Reference proteome</keyword>
<name>A0ABQ2JU64_9SPHN</name>
<dbReference type="InterPro" id="IPR028427">
    <property type="entry name" value="Met_Sox_Rdtase_MsrB"/>
</dbReference>
<feature type="binding site" evidence="4">
    <location>
        <position position="97"/>
    </location>
    <ligand>
        <name>Zn(2+)</name>
        <dbReference type="ChEBI" id="CHEBI:29105"/>
    </ligand>
</feature>
<evidence type="ECO:0000313" key="7">
    <source>
        <dbReference type="Proteomes" id="UP000605099"/>
    </source>
</evidence>
<comment type="catalytic activity">
    <reaction evidence="3 4">
        <text>L-methionyl-[protein] + [thioredoxin]-disulfide + H2O = L-methionyl-(R)-S-oxide-[protein] + [thioredoxin]-dithiol</text>
        <dbReference type="Rhea" id="RHEA:24164"/>
        <dbReference type="Rhea" id="RHEA-COMP:10698"/>
        <dbReference type="Rhea" id="RHEA-COMP:10700"/>
        <dbReference type="Rhea" id="RHEA-COMP:12313"/>
        <dbReference type="Rhea" id="RHEA-COMP:12314"/>
        <dbReference type="ChEBI" id="CHEBI:15377"/>
        <dbReference type="ChEBI" id="CHEBI:16044"/>
        <dbReference type="ChEBI" id="CHEBI:29950"/>
        <dbReference type="ChEBI" id="CHEBI:45764"/>
        <dbReference type="ChEBI" id="CHEBI:50058"/>
        <dbReference type="EC" id="1.8.4.12"/>
    </reaction>
</comment>
<dbReference type="SUPFAM" id="SSF51316">
    <property type="entry name" value="Mss4-like"/>
    <property type="match status" value="1"/>
</dbReference>